<name>A0A075UZQ7_9PSEU</name>
<dbReference type="eggNOG" id="ENOG50314EV">
    <property type="taxonomic scope" value="Bacteria"/>
</dbReference>
<evidence type="ECO:0000313" key="3">
    <source>
        <dbReference type="Proteomes" id="UP000028492"/>
    </source>
</evidence>
<reference evidence="2 3" key="1">
    <citation type="journal article" date="2014" name="J. Biotechnol.">
        <title>Complete genome sequence of the actinobacterium Amycolatopsis japonica MG417-CF17(T) (=DSM 44213T) producing (S,S)-N,N'-ethylenediaminedisuccinic acid.</title>
        <authorList>
            <person name="Stegmann E."/>
            <person name="Albersmeier A."/>
            <person name="Spohn M."/>
            <person name="Gert H."/>
            <person name="Weber T."/>
            <person name="Wohlleben W."/>
            <person name="Kalinowski J."/>
            <person name="Ruckert C."/>
        </authorList>
    </citation>
    <scope>NUCLEOTIDE SEQUENCE [LARGE SCALE GENOMIC DNA]</scope>
    <source>
        <strain evidence="3">MG417-CF17 (DSM 44213)</strain>
    </source>
</reference>
<dbReference type="RefSeq" id="WP_038515626.1">
    <property type="nucleotide sequence ID" value="NZ_CP008953.1"/>
</dbReference>
<sequence length="209" mass="22430">MHEGGILAWTEAERLSFAELLEGLEDEDWSTKTLCPEWTVHAMAGHLAQTTRNRLKDTLTGIVKAKGNWDRMNTDQAIAYAARFSPAELVAQIREDAGSARRSPGAKPIDPLADVLIHGQDVARPLGIARPMPEKPAIAALEHLLVSPFWGAKKRCKDLRLIATDADWTGGTGPEEVRGPLVDLLLSVSGRSTGLATLTGPGAALLGAR</sequence>
<dbReference type="SUPFAM" id="SSF109854">
    <property type="entry name" value="DinB/YfiT-like putative metalloenzymes"/>
    <property type="match status" value="1"/>
</dbReference>
<dbReference type="Gene3D" id="1.20.120.450">
    <property type="entry name" value="dinb family like domain"/>
    <property type="match status" value="1"/>
</dbReference>
<dbReference type="HOGENOM" id="CLU_094601_0_0_11"/>
<dbReference type="InterPro" id="IPR017517">
    <property type="entry name" value="Maleyloyr_isom"/>
</dbReference>
<dbReference type="KEGG" id="aja:AJAP_25265"/>
<proteinExistence type="predicted"/>
<accession>A0A075UZQ7</accession>
<protein>
    <recommendedName>
        <fullName evidence="1">Mycothiol-dependent maleylpyruvate isomerase metal-binding domain-containing protein</fullName>
    </recommendedName>
</protein>
<dbReference type="GO" id="GO:0046872">
    <property type="term" value="F:metal ion binding"/>
    <property type="evidence" value="ECO:0007669"/>
    <property type="project" value="InterPro"/>
</dbReference>
<dbReference type="NCBIfam" id="TIGR03083">
    <property type="entry name" value="maleylpyruvate isomerase family mycothiol-dependent enzyme"/>
    <property type="match status" value="1"/>
</dbReference>
<evidence type="ECO:0000259" key="1">
    <source>
        <dbReference type="Pfam" id="PF11716"/>
    </source>
</evidence>
<dbReference type="AlphaFoldDB" id="A0A075UZQ7"/>
<dbReference type="EMBL" id="CP008953">
    <property type="protein sequence ID" value="AIG77901.1"/>
    <property type="molecule type" value="Genomic_DNA"/>
</dbReference>
<dbReference type="Proteomes" id="UP000028492">
    <property type="component" value="Chromosome"/>
</dbReference>
<feature type="domain" description="Mycothiol-dependent maleylpyruvate isomerase metal-binding" evidence="1">
    <location>
        <begin position="12"/>
        <end position="116"/>
    </location>
</feature>
<dbReference type="STRING" id="208439.AJAP_25265"/>
<dbReference type="InterPro" id="IPR024344">
    <property type="entry name" value="MDMPI_metal-binding"/>
</dbReference>
<dbReference type="Pfam" id="PF11716">
    <property type="entry name" value="MDMPI_N"/>
    <property type="match status" value="1"/>
</dbReference>
<organism evidence="2 3">
    <name type="scientific">Amycolatopsis japonica</name>
    <dbReference type="NCBI Taxonomy" id="208439"/>
    <lineage>
        <taxon>Bacteria</taxon>
        <taxon>Bacillati</taxon>
        <taxon>Actinomycetota</taxon>
        <taxon>Actinomycetes</taxon>
        <taxon>Pseudonocardiales</taxon>
        <taxon>Pseudonocardiaceae</taxon>
        <taxon>Amycolatopsis</taxon>
        <taxon>Amycolatopsis japonica group</taxon>
    </lineage>
</organism>
<evidence type="ECO:0000313" key="2">
    <source>
        <dbReference type="EMBL" id="AIG77901.1"/>
    </source>
</evidence>
<keyword evidence="3" id="KW-1185">Reference proteome</keyword>
<dbReference type="InterPro" id="IPR034660">
    <property type="entry name" value="DinB/YfiT-like"/>
</dbReference>
<gene>
    <name evidence="2" type="ORF">AJAP_25265</name>
</gene>